<dbReference type="SMART" id="SM00028">
    <property type="entry name" value="TPR"/>
    <property type="match status" value="2"/>
</dbReference>
<comment type="subcellular location">
    <subcellularLocation>
        <location evidence="2">Cytoplasm</location>
    </subcellularLocation>
    <subcellularLocation>
        <location evidence="1">Peroxisome</location>
    </subcellularLocation>
</comment>
<feature type="repeat" description="TPR" evidence="8">
    <location>
        <begin position="64"/>
        <end position="97"/>
    </location>
</feature>
<keyword evidence="9" id="KW-0732">Signal</keyword>
<keyword evidence="5" id="KW-0677">Repeat</keyword>
<dbReference type="Pfam" id="PF13432">
    <property type="entry name" value="TPR_16"/>
    <property type="match status" value="1"/>
</dbReference>
<protein>
    <submittedName>
        <fullName evidence="10">Tetratricopeptide repeat protein</fullName>
    </submittedName>
</protein>
<dbReference type="PANTHER" id="PTHR10130">
    <property type="entry name" value="PEROXISOMAL TARGETING SIGNAL 1 RECEPTOR PEX5"/>
    <property type="match status" value="1"/>
</dbReference>
<gene>
    <name evidence="10" type="ORF">E3J62_03385</name>
</gene>
<evidence type="ECO:0000256" key="2">
    <source>
        <dbReference type="ARBA" id="ARBA00004496"/>
    </source>
</evidence>
<comment type="similarity">
    <text evidence="3">Belongs to the peroxisomal targeting signal receptor family.</text>
</comment>
<evidence type="ECO:0000256" key="9">
    <source>
        <dbReference type="SAM" id="SignalP"/>
    </source>
</evidence>
<organism evidence="10 11">
    <name type="scientific">candidate division TA06 bacterium</name>
    <dbReference type="NCBI Taxonomy" id="2250710"/>
    <lineage>
        <taxon>Bacteria</taxon>
        <taxon>Bacteria division TA06</taxon>
    </lineage>
</organism>
<evidence type="ECO:0000256" key="4">
    <source>
        <dbReference type="ARBA" id="ARBA00022490"/>
    </source>
</evidence>
<dbReference type="GO" id="GO:0005052">
    <property type="term" value="F:peroxisome matrix targeting signal-1 binding"/>
    <property type="evidence" value="ECO:0007669"/>
    <property type="project" value="TreeGrafter"/>
</dbReference>
<feature type="chain" id="PRO_5022170274" evidence="9">
    <location>
        <begin position="21"/>
        <end position="119"/>
    </location>
</feature>
<evidence type="ECO:0000256" key="7">
    <source>
        <dbReference type="ARBA" id="ARBA00023140"/>
    </source>
</evidence>
<dbReference type="SUPFAM" id="SSF48452">
    <property type="entry name" value="TPR-like"/>
    <property type="match status" value="1"/>
</dbReference>
<evidence type="ECO:0000256" key="1">
    <source>
        <dbReference type="ARBA" id="ARBA00004275"/>
    </source>
</evidence>
<evidence type="ECO:0000256" key="6">
    <source>
        <dbReference type="ARBA" id="ARBA00022803"/>
    </source>
</evidence>
<proteinExistence type="inferred from homology"/>
<dbReference type="GO" id="GO:0005829">
    <property type="term" value="C:cytosol"/>
    <property type="evidence" value="ECO:0007669"/>
    <property type="project" value="TreeGrafter"/>
</dbReference>
<accession>A0A523UWD3</accession>
<feature type="signal peptide" evidence="9">
    <location>
        <begin position="1"/>
        <end position="20"/>
    </location>
</feature>
<dbReference type="Gene3D" id="1.25.40.10">
    <property type="entry name" value="Tetratricopeptide repeat domain"/>
    <property type="match status" value="1"/>
</dbReference>
<dbReference type="PROSITE" id="PS50005">
    <property type="entry name" value="TPR"/>
    <property type="match status" value="2"/>
</dbReference>
<evidence type="ECO:0000313" key="10">
    <source>
        <dbReference type="EMBL" id="TET46659.1"/>
    </source>
</evidence>
<evidence type="ECO:0000256" key="5">
    <source>
        <dbReference type="ARBA" id="ARBA00022737"/>
    </source>
</evidence>
<dbReference type="InterPro" id="IPR011990">
    <property type="entry name" value="TPR-like_helical_dom_sf"/>
</dbReference>
<evidence type="ECO:0000313" key="11">
    <source>
        <dbReference type="Proteomes" id="UP000315525"/>
    </source>
</evidence>
<dbReference type="InterPro" id="IPR019734">
    <property type="entry name" value="TPR_rpt"/>
</dbReference>
<reference evidence="10 11" key="1">
    <citation type="submission" date="2019-03" db="EMBL/GenBank/DDBJ databases">
        <title>Metabolic potential of uncultured bacteria and archaea associated with petroleum seepage in deep-sea sediments.</title>
        <authorList>
            <person name="Dong X."/>
            <person name="Hubert C."/>
        </authorList>
    </citation>
    <scope>NUCLEOTIDE SEQUENCE [LARGE SCALE GENOMIC DNA]</scope>
    <source>
        <strain evidence="10">E44_bin18</strain>
    </source>
</reference>
<dbReference type="InterPro" id="IPR024111">
    <property type="entry name" value="PEX5/PEX5L"/>
</dbReference>
<evidence type="ECO:0000256" key="8">
    <source>
        <dbReference type="PROSITE-ProRule" id="PRU00339"/>
    </source>
</evidence>
<keyword evidence="6 8" id="KW-0802">TPR repeat</keyword>
<dbReference type="PROSITE" id="PS51257">
    <property type="entry name" value="PROKAR_LIPOPROTEIN"/>
    <property type="match status" value="1"/>
</dbReference>
<dbReference type="EMBL" id="SOJN01000046">
    <property type="protein sequence ID" value="TET46659.1"/>
    <property type="molecule type" value="Genomic_DNA"/>
</dbReference>
<dbReference type="PANTHER" id="PTHR10130:SF0">
    <property type="entry name" value="GH08708P"/>
    <property type="match status" value="1"/>
</dbReference>
<dbReference type="Proteomes" id="UP000315525">
    <property type="component" value="Unassembled WGS sequence"/>
</dbReference>
<feature type="repeat" description="TPR" evidence="8">
    <location>
        <begin position="30"/>
        <end position="63"/>
    </location>
</feature>
<keyword evidence="7" id="KW-0576">Peroxisome</keyword>
<keyword evidence="4" id="KW-0963">Cytoplasm</keyword>
<evidence type="ECO:0000256" key="3">
    <source>
        <dbReference type="ARBA" id="ARBA00005348"/>
    </source>
</evidence>
<sequence length="119" mass="13356">MKSLVLLMIVVLIISGCSSATRPPGQVVASKNNFENGVKQYERGHIKQAIHQFEKAIEKNPANFKAYFYLGLCHKQKGTPKAALKNFQKAIDLNRNDQSWVTKVKAEMEAPGRKKGKKK</sequence>
<name>A0A523UWD3_UNCT6</name>
<comment type="caution">
    <text evidence="10">The sequence shown here is derived from an EMBL/GenBank/DDBJ whole genome shotgun (WGS) entry which is preliminary data.</text>
</comment>
<dbReference type="AlphaFoldDB" id="A0A523UWD3"/>
<dbReference type="GO" id="GO:0016560">
    <property type="term" value="P:protein import into peroxisome matrix, docking"/>
    <property type="evidence" value="ECO:0007669"/>
    <property type="project" value="TreeGrafter"/>
</dbReference>